<protein>
    <recommendedName>
        <fullName evidence="1">Deoxyribonuclease NucA/NucB domain-containing protein</fullName>
    </recommendedName>
</protein>
<organism evidence="2 4">
    <name type="scientific">Streptomyces demainii</name>
    <dbReference type="NCBI Taxonomy" id="588122"/>
    <lineage>
        <taxon>Bacteria</taxon>
        <taxon>Bacillati</taxon>
        <taxon>Actinomycetota</taxon>
        <taxon>Actinomycetes</taxon>
        <taxon>Kitasatosporales</taxon>
        <taxon>Streptomycetaceae</taxon>
        <taxon>Streptomyces</taxon>
    </lineage>
</organism>
<evidence type="ECO:0000313" key="2">
    <source>
        <dbReference type="EMBL" id="MDP9607864.1"/>
    </source>
</evidence>
<dbReference type="RefSeq" id="WP_307109888.1">
    <property type="nucleotide sequence ID" value="NZ_JAURUE010000001.1"/>
</dbReference>
<evidence type="ECO:0000313" key="3">
    <source>
        <dbReference type="EMBL" id="MDP9612764.1"/>
    </source>
</evidence>
<reference evidence="2 4" key="1">
    <citation type="submission" date="2023-07" db="EMBL/GenBank/DDBJ databases">
        <title>Sequencing the genomes of 1000 actinobacteria strains.</title>
        <authorList>
            <person name="Klenk H.-P."/>
        </authorList>
    </citation>
    <scope>NUCLEOTIDE SEQUENCE [LARGE SCALE GENOMIC DNA]</scope>
    <source>
        <strain evidence="2 4">DSM 41600</strain>
    </source>
</reference>
<dbReference type="EMBL" id="JAURUE010000001">
    <property type="protein sequence ID" value="MDP9612764.1"/>
    <property type="molecule type" value="Genomic_DNA"/>
</dbReference>
<name>A0ABT9KHI1_9ACTN</name>
<dbReference type="Proteomes" id="UP001234880">
    <property type="component" value="Unassembled WGS sequence"/>
</dbReference>
<evidence type="ECO:0000259" key="1">
    <source>
        <dbReference type="Pfam" id="PF14040"/>
    </source>
</evidence>
<proteinExistence type="predicted"/>
<feature type="domain" description="Deoxyribonuclease NucA/NucB" evidence="1">
    <location>
        <begin position="202"/>
        <end position="304"/>
    </location>
</feature>
<sequence length="308" mass="32657">MRAEACSISSWILDVYERPTNKLVGQMTYLQADLIATDSTLSAWNHQVAISMTGGWGLGLGTSLSGTGSCSGACSTVDIDFPKQAVKLDNAPFGYVVVNSTVSAAGATGTGKTTVTYEFTNPKWTIPIAPVSSTPPMKTRCDNAVPGKNSVGCVFPDYVPVNVVSKTGLYPNYARHLQDAQASGLPGAYPDGAPLHRLVDEAKQTANRNTACPQAANGGYPRPTGFSCDEYPFASSREGAIQATPPYPGRTFGWCQISALPSGSGAKGWSACMIPADENTAVGRDDLNNFYKSNRVIDKDAFFVWIVD</sequence>
<dbReference type="Pfam" id="PF14040">
    <property type="entry name" value="DNase_NucA_NucB"/>
    <property type="match status" value="1"/>
</dbReference>
<comment type="caution">
    <text evidence="2">The sequence shown here is derived from an EMBL/GenBank/DDBJ whole genome shotgun (WGS) entry which is preliminary data.</text>
</comment>
<accession>A0ABT9KHI1</accession>
<gene>
    <name evidence="2" type="ORF">JOF35_000141</name>
    <name evidence="3" type="ORF">JOF35_005041</name>
</gene>
<dbReference type="EMBL" id="JAURUE010000001">
    <property type="protein sequence ID" value="MDP9607864.1"/>
    <property type="molecule type" value="Genomic_DNA"/>
</dbReference>
<dbReference type="InterPro" id="IPR029476">
    <property type="entry name" value="DNase_NucA_NucB"/>
</dbReference>
<keyword evidence="4" id="KW-1185">Reference proteome</keyword>
<evidence type="ECO:0000313" key="4">
    <source>
        <dbReference type="Proteomes" id="UP001234880"/>
    </source>
</evidence>